<dbReference type="Gene3D" id="3.40.50.300">
    <property type="entry name" value="P-loop containing nucleotide triphosphate hydrolases"/>
    <property type="match status" value="2"/>
</dbReference>
<dbReference type="CDD" id="cd02440">
    <property type="entry name" value="AdoMet_MTases"/>
    <property type="match status" value="1"/>
</dbReference>
<dbReference type="InterPro" id="IPR014001">
    <property type="entry name" value="Helicase_ATP-bd"/>
</dbReference>
<dbReference type="OrthoDB" id="9814088at2"/>
<dbReference type="PRINTS" id="PR00507">
    <property type="entry name" value="N12N6MTFRASE"/>
</dbReference>
<dbReference type="EMBL" id="SPQC01000009">
    <property type="protein sequence ID" value="TFU23262.1"/>
    <property type="molecule type" value="Genomic_DNA"/>
</dbReference>
<feature type="domain" description="Helicase C-terminal" evidence="3">
    <location>
        <begin position="1231"/>
        <end position="1321"/>
    </location>
</feature>
<gene>
    <name evidence="4" type="ORF">E4U03_03815</name>
</gene>
<sequence length="1892" mass="209174">MSSPSGALTVAERYRRNVAALETLQTLQGADRAATDEEKQLLAQYTGWGAGGLSEIFNEANRETEPERFELKELLGEEGYRQAARGVNYAHYTDPTYTNAVWQGLKEYGFTSGQVLEPGSGIGNFISKAPANTRVTGIEIDPTGAAISAYLYPEASIRNESFAESFIPNGYFDAAIGNVPFSQTVLHDPRHNAAGHSMHNHFIIKSLNLTKPGGMVTLITSTGTLDATGSAAREAMYAQADLVGAYRLPERAFDNAGTSVMTDLLIFRKRMEGEAQLSDAWLTSKEYTAEDGQSYHRNAYFEDNPQNLLGEKVLKTNRFGQMSEAITATSQERENLPQRLAEAIEADAKVALSAGRGYSTTPAKVSEAMPLLLPGEQLLDQHISLQGDDSFTIYQNKEQVPLPVPKTQVQELKGLLSLRDQAKALLSAEATDAVSETTMDAARTQLRETYLAHTEKYGPLNGGKITYTASGETSVRRRPVMSIFLKDPAGALVLGLENYSQATNTATPADLLNRRILEPRKPVTHVDNALDALAVSLDVKGQVDVQYMGELMNEAPEAVVSELGDRIYVLPNSPAEAPQYQTAEEYLSGNVRAKLKEAQAAAELNPHFTKHVQALEKAIPEDIASADITVQPGTVWIPDEVHEQFLREELGDRRANLRRVHGGMWELTNSSRTDPNNYGTPERTPAQLFQAAIEKKPIQIITDKQLNPQATAHANDQAERIADRFAQWVWEEPERHQMLARAYNDRHNNYALRNYTEAGKALTLPGLVKTFTPHAHQRTAIARMINEPSVGLFHEVGAGKTAEMVIGTMELKRLGLVKKPAILVPNHMLEQFSREWLELYPQARLLTASSSDIGNGEKHKQFIARVATNNWDAVIMTHVAFNKLELSNEGKAAYLQKEVDLLTESLYKNNERAAQAGKPTKTTKELQERIEALEQDIKKLLANPSPAGISFEETGIDYLCVDEMHEFKNLKTPSTIRGASIGGSKKATNLHSVVEYLRDTNGNRVITAATGTPVANSMAELYVMNRYLAPELLREQGVENFDSWAATYGKTVTELELTVAGGDSYKMNTRFPKFVNIPELIRTMHTYADVKLADDLSYLKRPELEPNEKGEAAPHVLSLKRSPEQAAYITYLAERYEGLSGRADKGEDNALVITSDGRKAAADYRLIDPSAIPSGEVPTKAEATAQVLAEVYEKNKNRSYLIPGTDEAHPNPGALQVVFCDYGVPGKDRGFDMYNELKKQCVIAGIPEDKIRFIQDADSEAKKAKLFQQCRDGEVAVLIGSTSRMGTGTNIQNRLVHLVHMDAPWRPADLEQRDGRILRPGNQNQQVRITQVVTAETFDAVMWSTLLRKQRFISQVMRGDMSIRTMEDLGKAEVSMAQTQAIATGNPFIMKHSEAVAKVQKLRNVMTGFENGRRLAQFQYDALSARVKVLEAQIPAMRQAAGQVVETSEDKFAAVMNGQRFDSRADVADALKQWADGIGSPSWVRAQQLGPVISVGGLNFVGVLQAATPGHISQTPVTLHVEGMPWVKVEAGYAEMRQGNRGLVMRLENAVSSVAVKAEGMEKELAQARELMPGYKAKAEAGFTQLEQVRVAEAEELRLRKLVEKFKTAKDEVREQMLLESQQEEISLIADSVENLEEKGKEPMEELQVAEAAGDEQDKVNGVLVDDERAAEGQGVEAQTQAQERARQLEQEHRQLVDETNGVKAELTEAWDELGKAERELFKVGNTEAEILGKMQERERVIEAQAQSDFKRLRSAEQELEEAGFFSRSAKREALEQVKAEVQGKYHGATEAYEGMKWAKETDEELSLWDKQLADVRARKAGIEQDSADARLRIEKADGALKLVQGKAEAVKQERVQVDPVLRAQKVRGAGVARELASSRGADVQRGQGMVR</sequence>
<dbReference type="SMART" id="SM00490">
    <property type="entry name" value="HELICc"/>
    <property type="match status" value="1"/>
</dbReference>
<feature type="domain" description="Helicase ATP-binding" evidence="2">
    <location>
        <begin position="769"/>
        <end position="1044"/>
    </location>
</feature>
<proteinExistence type="predicted"/>
<feature type="coiled-coil region" evidence="1">
    <location>
        <begin position="1558"/>
        <end position="1639"/>
    </location>
</feature>
<dbReference type="Pfam" id="PF00271">
    <property type="entry name" value="Helicase_C"/>
    <property type="match status" value="1"/>
</dbReference>
<evidence type="ECO:0000313" key="4">
    <source>
        <dbReference type="EMBL" id="TFU23262.1"/>
    </source>
</evidence>
<evidence type="ECO:0000259" key="3">
    <source>
        <dbReference type="SMART" id="SM00490"/>
    </source>
</evidence>
<reference evidence="4 5" key="1">
    <citation type="submission" date="2019-03" db="EMBL/GenBank/DDBJ databases">
        <title>Diversity of the mouse oral microbiome.</title>
        <authorList>
            <person name="Joseph S."/>
            <person name="Aduse-Opoku J."/>
            <person name="Curtis M."/>
            <person name="Wade W."/>
            <person name="Hashim A."/>
        </authorList>
    </citation>
    <scope>NUCLEOTIDE SEQUENCE [LARGE SCALE GENOMIC DNA]</scope>
    <source>
        <strain evidence="5">irhom_31</strain>
    </source>
</reference>
<comment type="caution">
    <text evidence="4">The sequence shown here is derived from an EMBL/GenBank/DDBJ whole genome shotgun (WGS) entry which is preliminary data.</text>
</comment>
<keyword evidence="4" id="KW-0547">Nucleotide-binding</keyword>
<keyword evidence="4" id="KW-0378">Hydrolase</keyword>
<evidence type="ECO:0000313" key="5">
    <source>
        <dbReference type="Proteomes" id="UP000297951"/>
    </source>
</evidence>
<organism evidence="4 5">
    <name type="scientific">Rothia nasimurium</name>
    <dbReference type="NCBI Taxonomy" id="85336"/>
    <lineage>
        <taxon>Bacteria</taxon>
        <taxon>Bacillati</taxon>
        <taxon>Actinomycetota</taxon>
        <taxon>Actinomycetes</taxon>
        <taxon>Micrococcales</taxon>
        <taxon>Micrococcaceae</taxon>
        <taxon>Rothia</taxon>
    </lineage>
</organism>
<dbReference type="PANTHER" id="PTHR41313">
    <property type="entry name" value="ADENINE-SPECIFIC METHYLTRANSFERASE"/>
    <property type="match status" value="1"/>
</dbReference>
<dbReference type="SMART" id="SM00487">
    <property type="entry name" value="DEXDc"/>
    <property type="match status" value="1"/>
</dbReference>
<dbReference type="Gene3D" id="3.40.50.150">
    <property type="entry name" value="Vaccinia Virus protein VP39"/>
    <property type="match status" value="1"/>
</dbReference>
<feature type="coiled-coil region" evidence="1">
    <location>
        <begin position="1679"/>
        <end position="1706"/>
    </location>
</feature>
<dbReference type="InterPro" id="IPR029063">
    <property type="entry name" value="SAM-dependent_MTases_sf"/>
</dbReference>
<keyword evidence="4" id="KW-0067">ATP-binding</keyword>
<dbReference type="InterPro" id="IPR052933">
    <property type="entry name" value="DNA_Protect_Modify"/>
</dbReference>
<dbReference type="InterPro" id="IPR027417">
    <property type="entry name" value="P-loop_NTPase"/>
</dbReference>
<keyword evidence="1" id="KW-0175">Coiled coil</keyword>
<protein>
    <submittedName>
        <fullName evidence="4">Helicase</fullName>
    </submittedName>
</protein>
<keyword evidence="4" id="KW-0347">Helicase</keyword>
<name>A0A4Y9F4T5_9MICC</name>
<evidence type="ECO:0000259" key="2">
    <source>
        <dbReference type="SMART" id="SM00487"/>
    </source>
</evidence>
<dbReference type="PANTHER" id="PTHR41313:SF1">
    <property type="entry name" value="DNA METHYLASE ADENINE-SPECIFIC DOMAIN-CONTAINING PROTEIN"/>
    <property type="match status" value="1"/>
</dbReference>
<evidence type="ECO:0000256" key="1">
    <source>
        <dbReference type="SAM" id="Coils"/>
    </source>
</evidence>
<accession>A0A4Y9F4T5</accession>
<dbReference type="InterPro" id="IPR001650">
    <property type="entry name" value="Helicase_C-like"/>
</dbReference>
<dbReference type="SUPFAM" id="SSF52540">
    <property type="entry name" value="P-loop containing nucleoside triphosphate hydrolases"/>
    <property type="match status" value="2"/>
</dbReference>
<dbReference type="GO" id="GO:0004386">
    <property type="term" value="F:helicase activity"/>
    <property type="evidence" value="ECO:0007669"/>
    <property type="project" value="UniProtKB-KW"/>
</dbReference>
<dbReference type="SUPFAM" id="SSF53335">
    <property type="entry name" value="S-adenosyl-L-methionine-dependent methyltransferases"/>
    <property type="match status" value="1"/>
</dbReference>
<dbReference type="RefSeq" id="WP_135011667.1">
    <property type="nucleotide sequence ID" value="NZ_JADGLK010000009.1"/>
</dbReference>
<dbReference type="Proteomes" id="UP000297951">
    <property type="component" value="Unassembled WGS sequence"/>
</dbReference>